<name>A0A1I2GLI0_9MICO</name>
<reference evidence="3" key="1">
    <citation type="submission" date="2016-10" db="EMBL/GenBank/DDBJ databases">
        <authorList>
            <person name="Varghese N."/>
            <person name="Submissions S."/>
        </authorList>
    </citation>
    <scope>NUCLEOTIDE SEQUENCE [LARGE SCALE GENOMIC DNA]</scope>
    <source>
        <strain evidence="3">DSM 19083</strain>
    </source>
</reference>
<dbReference type="EMBL" id="FONZ01000003">
    <property type="protein sequence ID" value="SFF17860.1"/>
    <property type="molecule type" value="Genomic_DNA"/>
</dbReference>
<proteinExistence type="predicted"/>
<dbReference type="AlphaFoldDB" id="A0A1I2GLI0"/>
<evidence type="ECO:0000313" key="3">
    <source>
        <dbReference type="Proteomes" id="UP000198520"/>
    </source>
</evidence>
<keyword evidence="3" id="KW-1185">Reference proteome</keyword>
<sequence length="183" mass="20521">MMRRTWPRSRFTHFRHGGPAFRRREPQWRPRPRRVMPIVARHTRARVEAHIRLPPPLAWRWLWPTGPQRSRCRPRAHRAHPRCRRCSSRRSSRAPIPSIGAARARVRAPQPGPLRSAGIATEKHAVQVLVPAGATVRLVDEDGRPVATATLPSEGRYNLDAATGALTFTPRLGFAVAGGANTS</sequence>
<protein>
    <recommendedName>
        <fullName evidence="4">Bacterial Ig domain-containing protein</fullName>
    </recommendedName>
</protein>
<accession>A0A1I2GLI0</accession>
<dbReference type="Proteomes" id="UP000198520">
    <property type="component" value="Unassembled WGS sequence"/>
</dbReference>
<evidence type="ECO:0008006" key="4">
    <source>
        <dbReference type="Google" id="ProtNLM"/>
    </source>
</evidence>
<evidence type="ECO:0000313" key="2">
    <source>
        <dbReference type="EMBL" id="SFF17860.1"/>
    </source>
</evidence>
<gene>
    <name evidence="2" type="ORF">SAMN04488035_1824</name>
</gene>
<feature type="compositionally biased region" description="Basic residues" evidence="1">
    <location>
        <begin position="1"/>
        <end position="16"/>
    </location>
</feature>
<dbReference type="STRING" id="285351.SAMN04488035_1824"/>
<organism evidence="2 3">
    <name type="scientific">Flavimobilis marinus</name>
    <dbReference type="NCBI Taxonomy" id="285351"/>
    <lineage>
        <taxon>Bacteria</taxon>
        <taxon>Bacillati</taxon>
        <taxon>Actinomycetota</taxon>
        <taxon>Actinomycetes</taxon>
        <taxon>Micrococcales</taxon>
        <taxon>Jonesiaceae</taxon>
        <taxon>Flavimobilis</taxon>
    </lineage>
</organism>
<feature type="region of interest" description="Disordered" evidence="1">
    <location>
        <begin position="1"/>
        <end position="26"/>
    </location>
</feature>
<evidence type="ECO:0000256" key="1">
    <source>
        <dbReference type="SAM" id="MobiDB-lite"/>
    </source>
</evidence>